<feature type="site" description="Transition state stabilizer" evidence="8">
    <location>
        <position position="135"/>
    </location>
</feature>
<comment type="subunit">
    <text evidence="8">Homotrimer.</text>
</comment>
<dbReference type="PROSITE" id="PS01350">
    <property type="entry name" value="ISPF"/>
    <property type="match status" value="1"/>
</dbReference>
<dbReference type="PANTHER" id="PTHR43181">
    <property type="entry name" value="2-C-METHYL-D-ERYTHRITOL 2,4-CYCLODIPHOSPHATE SYNTHASE, CHLOROPLASTIC"/>
    <property type="match status" value="1"/>
</dbReference>
<dbReference type="InterPro" id="IPR020555">
    <property type="entry name" value="MECDP_synthase_CS"/>
</dbReference>
<evidence type="ECO:0000256" key="1">
    <source>
        <dbReference type="ARBA" id="ARBA00000200"/>
    </source>
</evidence>
<evidence type="ECO:0000256" key="7">
    <source>
        <dbReference type="ARBA" id="ARBA00023239"/>
    </source>
</evidence>
<evidence type="ECO:0000256" key="4">
    <source>
        <dbReference type="ARBA" id="ARBA00012579"/>
    </source>
</evidence>
<proteinExistence type="inferred from homology"/>
<gene>
    <name evidence="8" type="primary">ispF</name>
    <name evidence="11" type="ORF">IAC56_01095</name>
</gene>
<reference evidence="11" key="1">
    <citation type="submission" date="2020-10" db="EMBL/GenBank/DDBJ databases">
        <authorList>
            <person name="Gilroy R."/>
        </authorList>
    </citation>
    <scope>NUCLEOTIDE SEQUENCE</scope>
    <source>
        <strain evidence="11">7463</strain>
    </source>
</reference>
<feature type="binding site" evidence="8">
    <location>
        <position position="44"/>
    </location>
    <ligand>
        <name>a divalent metal cation</name>
        <dbReference type="ChEBI" id="CHEBI:60240"/>
    </ligand>
</feature>
<dbReference type="HAMAP" id="MF_00107">
    <property type="entry name" value="IspF"/>
    <property type="match status" value="1"/>
</dbReference>
<feature type="binding site" evidence="8">
    <location>
        <begin position="36"/>
        <end position="37"/>
    </location>
    <ligand>
        <name>4-CDP-2-C-methyl-D-erythritol 2-phosphate</name>
        <dbReference type="ChEBI" id="CHEBI:57919"/>
    </ligand>
</feature>
<feature type="domain" description="2-C-methyl-D-erythritol 2,4-cyclodiphosphate synthase" evidence="10">
    <location>
        <begin position="3"/>
        <end position="156"/>
    </location>
</feature>
<feature type="binding site" evidence="8">
    <location>
        <position position="10"/>
    </location>
    <ligand>
        <name>a divalent metal cation</name>
        <dbReference type="ChEBI" id="CHEBI:60240"/>
    </ligand>
</feature>
<dbReference type="PANTHER" id="PTHR43181:SF1">
    <property type="entry name" value="2-C-METHYL-D-ERYTHRITOL 2,4-CYCLODIPHOSPHATE SYNTHASE, CHLOROPLASTIC"/>
    <property type="match status" value="1"/>
</dbReference>
<reference evidence="11" key="2">
    <citation type="journal article" date="2021" name="PeerJ">
        <title>Extensive microbial diversity within the chicken gut microbiome revealed by metagenomics and culture.</title>
        <authorList>
            <person name="Gilroy R."/>
            <person name="Ravi A."/>
            <person name="Getino M."/>
            <person name="Pursley I."/>
            <person name="Horton D.L."/>
            <person name="Alikhan N.F."/>
            <person name="Baker D."/>
            <person name="Gharbi K."/>
            <person name="Hall N."/>
            <person name="Watson M."/>
            <person name="Adriaenssens E.M."/>
            <person name="Foster-Nyarko E."/>
            <person name="Jarju S."/>
            <person name="Secka A."/>
            <person name="Antonio M."/>
            <person name="Oren A."/>
            <person name="Chaudhuri R.R."/>
            <person name="La Ragione R."/>
            <person name="Hildebrand F."/>
            <person name="Pallen M.J."/>
        </authorList>
    </citation>
    <scope>NUCLEOTIDE SEQUENCE</scope>
    <source>
        <strain evidence="11">7463</strain>
    </source>
</reference>
<feature type="binding site" evidence="8">
    <location>
        <position position="12"/>
    </location>
    <ligand>
        <name>a divalent metal cation</name>
        <dbReference type="ChEBI" id="CHEBI:60240"/>
    </ligand>
</feature>
<evidence type="ECO:0000313" key="12">
    <source>
        <dbReference type="Proteomes" id="UP000824083"/>
    </source>
</evidence>
<sequence length="159" mass="16812">MSFRIGQGYDIHRLVPGRALILGGVRIDYEMGLLGHSDADALLHAITDALLGAAGLGDIGRHFPDTDPAYKDADSRVLLSEAVSLVGKAGWAIVNVDATVIAQAPKLAPHMDRIRESVAQAIGIDLQRVNIKAKTNEGCDAVGQKQAIEVQAIALLEAL</sequence>
<dbReference type="InterPro" id="IPR036571">
    <property type="entry name" value="MECDP_synthase_sf"/>
</dbReference>
<evidence type="ECO:0000256" key="5">
    <source>
        <dbReference type="ARBA" id="ARBA00022723"/>
    </source>
</evidence>
<name>A0A9D1LFL2_9BURK</name>
<dbReference type="NCBIfam" id="TIGR00151">
    <property type="entry name" value="ispF"/>
    <property type="match status" value="1"/>
</dbReference>
<dbReference type="EC" id="4.6.1.12" evidence="4 8"/>
<organism evidence="11 12">
    <name type="scientific">Candidatus Aphodousia faecigallinarum</name>
    <dbReference type="NCBI Taxonomy" id="2840677"/>
    <lineage>
        <taxon>Bacteria</taxon>
        <taxon>Pseudomonadati</taxon>
        <taxon>Pseudomonadota</taxon>
        <taxon>Betaproteobacteria</taxon>
        <taxon>Burkholderiales</taxon>
        <taxon>Sutterellaceae</taxon>
        <taxon>Sutterellaceae incertae sedis</taxon>
        <taxon>Candidatus Aphodousia</taxon>
    </lineage>
</organism>
<dbReference type="InterPro" id="IPR003526">
    <property type="entry name" value="MECDP_synthase"/>
</dbReference>
<keyword evidence="5 8" id="KW-0479">Metal-binding</keyword>
<dbReference type="GO" id="GO:0046872">
    <property type="term" value="F:metal ion binding"/>
    <property type="evidence" value="ECO:0007669"/>
    <property type="project" value="UniProtKB-KW"/>
</dbReference>
<dbReference type="GO" id="GO:0019288">
    <property type="term" value="P:isopentenyl diphosphate biosynthetic process, methylerythritol 4-phosphate pathway"/>
    <property type="evidence" value="ECO:0007669"/>
    <property type="project" value="UniProtKB-UniRule"/>
</dbReference>
<feature type="binding site" evidence="8">
    <location>
        <begin position="10"/>
        <end position="12"/>
    </location>
    <ligand>
        <name>4-CDP-2-C-methyl-D-erythritol 2-phosphate</name>
        <dbReference type="ChEBI" id="CHEBI:57919"/>
    </ligand>
</feature>
<dbReference type="AlphaFoldDB" id="A0A9D1LFL2"/>
<evidence type="ECO:0000256" key="6">
    <source>
        <dbReference type="ARBA" id="ARBA00023229"/>
    </source>
</evidence>
<comment type="cofactor">
    <cofactor evidence="8">
        <name>a divalent metal cation</name>
        <dbReference type="ChEBI" id="CHEBI:60240"/>
    </cofactor>
    <text evidence="8">Binds 1 divalent metal cation per subunit.</text>
</comment>
<dbReference type="FunFam" id="3.30.1330.50:FF:000001">
    <property type="entry name" value="2-C-methyl-D-erythritol 2,4-cyclodiphosphate synthase"/>
    <property type="match status" value="1"/>
</dbReference>
<comment type="caution">
    <text evidence="8">Lacks conserved residue(s) required for the propagation of feature annotation.</text>
</comment>
<evidence type="ECO:0000256" key="3">
    <source>
        <dbReference type="ARBA" id="ARBA00008480"/>
    </source>
</evidence>
<accession>A0A9D1LFL2</accession>
<feature type="binding site" evidence="8">
    <location>
        <begin position="63"/>
        <end position="67"/>
    </location>
    <ligand>
        <name>4-CDP-2-C-methyl-D-erythritol 2-phosphate</name>
        <dbReference type="ChEBI" id="CHEBI:57919"/>
    </ligand>
</feature>
<protein>
    <recommendedName>
        <fullName evidence="4 8">2-C-methyl-D-erythritol 2,4-cyclodiphosphate synthase</fullName>
        <shortName evidence="8">MECDP-synthase</shortName>
        <shortName evidence="8">MECPP-synthase</shortName>
        <shortName evidence="8">MECPS</shortName>
        <ecNumber evidence="4 8">4.6.1.12</ecNumber>
    </recommendedName>
</protein>
<evidence type="ECO:0000259" key="10">
    <source>
        <dbReference type="Pfam" id="PF02542"/>
    </source>
</evidence>
<evidence type="ECO:0000256" key="9">
    <source>
        <dbReference type="RuleBase" id="RU004395"/>
    </source>
</evidence>
<dbReference type="GO" id="GO:0016114">
    <property type="term" value="P:terpenoid biosynthetic process"/>
    <property type="evidence" value="ECO:0007669"/>
    <property type="project" value="InterPro"/>
</dbReference>
<evidence type="ECO:0000256" key="2">
    <source>
        <dbReference type="ARBA" id="ARBA00004709"/>
    </source>
</evidence>
<keyword evidence="7 8" id="KW-0456">Lyase</keyword>
<dbReference type="Pfam" id="PF02542">
    <property type="entry name" value="YgbB"/>
    <property type="match status" value="1"/>
</dbReference>
<evidence type="ECO:0000256" key="8">
    <source>
        <dbReference type="HAMAP-Rule" id="MF_00107"/>
    </source>
</evidence>
<dbReference type="Proteomes" id="UP000824083">
    <property type="component" value="Unassembled WGS sequence"/>
</dbReference>
<dbReference type="Gene3D" id="3.30.1330.50">
    <property type="entry name" value="2-C-methyl-D-erythritol 2,4-cyclodiphosphate synthase"/>
    <property type="match status" value="1"/>
</dbReference>
<dbReference type="EMBL" id="DVMY01000024">
    <property type="protein sequence ID" value="HIU36867.1"/>
    <property type="molecule type" value="Genomic_DNA"/>
</dbReference>
<comment type="catalytic activity">
    <reaction evidence="1 8 9">
        <text>4-CDP-2-C-methyl-D-erythritol 2-phosphate = 2-C-methyl-D-erythritol 2,4-cyclic diphosphate + CMP</text>
        <dbReference type="Rhea" id="RHEA:23864"/>
        <dbReference type="ChEBI" id="CHEBI:57919"/>
        <dbReference type="ChEBI" id="CHEBI:58483"/>
        <dbReference type="ChEBI" id="CHEBI:60377"/>
        <dbReference type="EC" id="4.6.1.12"/>
    </reaction>
</comment>
<comment type="function">
    <text evidence="8">Involved in the biosynthesis of isopentenyl diphosphate (IPP) and dimethylallyl diphosphate (DMAPP), two major building blocks of isoprenoid compounds. Catalyzes the conversion of 4-diphosphocytidyl-2-C-methyl-D-erythritol 2-phosphate (CDP-ME2P) to 2-C-methyl-D-erythritol 2,4-cyclodiphosphate (ME-CPP) with a corresponding release of cytidine 5-monophosphate (CMP).</text>
</comment>
<dbReference type="CDD" id="cd00554">
    <property type="entry name" value="MECDP_synthase"/>
    <property type="match status" value="1"/>
</dbReference>
<comment type="caution">
    <text evidence="11">The sequence shown here is derived from an EMBL/GenBank/DDBJ whole genome shotgun (WGS) entry which is preliminary data.</text>
</comment>
<keyword evidence="6 8" id="KW-0414">Isoprene biosynthesis</keyword>
<dbReference type="SUPFAM" id="SSF69765">
    <property type="entry name" value="IpsF-like"/>
    <property type="match status" value="1"/>
</dbReference>
<feature type="binding site" evidence="8">
    <location>
        <begin position="58"/>
        <end position="60"/>
    </location>
    <ligand>
        <name>4-CDP-2-C-methyl-D-erythritol 2-phosphate</name>
        <dbReference type="ChEBI" id="CHEBI:57919"/>
    </ligand>
</feature>
<dbReference type="GO" id="GO:0008685">
    <property type="term" value="F:2-C-methyl-D-erythritol 2,4-cyclodiphosphate synthase activity"/>
    <property type="evidence" value="ECO:0007669"/>
    <property type="project" value="UniProtKB-UniRule"/>
</dbReference>
<comment type="pathway">
    <text evidence="2 8">Isoprenoid biosynthesis; isopentenyl diphosphate biosynthesis via DXP pathway; isopentenyl diphosphate from 1-deoxy-D-xylulose 5-phosphate: step 4/6.</text>
</comment>
<comment type="similarity">
    <text evidence="3 8 9">Belongs to the IspF family.</text>
</comment>
<feature type="site" description="Transition state stabilizer" evidence="8">
    <location>
        <position position="36"/>
    </location>
</feature>
<evidence type="ECO:0000313" key="11">
    <source>
        <dbReference type="EMBL" id="HIU36867.1"/>
    </source>
</evidence>